<proteinExistence type="predicted"/>
<dbReference type="Proteomes" id="UP000008810">
    <property type="component" value="Chromosome 4"/>
</dbReference>
<dbReference type="PROSITE" id="PS50102">
    <property type="entry name" value="RRM"/>
    <property type="match status" value="1"/>
</dbReference>
<dbReference type="SUPFAM" id="SSF54928">
    <property type="entry name" value="RNA-binding domain, RBD"/>
    <property type="match status" value="1"/>
</dbReference>
<dbReference type="AlphaFoldDB" id="A0A2K2CQQ3"/>
<reference evidence="3" key="2">
    <citation type="submission" date="2017-06" db="EMBL/GenBank/DDBJ databases">
        <title>WGS assembly of Brachypodium distachyon.</title>
        <authorList>
            <consortium name="The International Brachypodium Initiative"/>
            <person name="Lucas S."/>
            <person name="Harmon-Smith M."/>
            <person name="Lail K."/>
            <person name="Tice H."/>
            <person name="Grimwood J."/>
            <person name="Bruce D."/>
            <person name="Barry K."/>
            <person name="Shu S."/>
            <person name="Lindquist E."/>
            <person name="Wang M."/>
            <person name="Pitluck S."/>
            <person name="Vogel J.P."/>
            <person name="Garvin D.F."/>
            <person name="Mockler T.C."/>
            <person name="Schmutz J."/>
            <person name="Rokhsar D."/>
            <person name="Bevan M.W."/>
        </authorList>
    </citation>
    <scope>NUCLEOTIDE SEQUENCE</scope>
    <source>
        <strain evidence="3">Bd21</strain>
    </source>
</reference>
<evidence type="ECO:0000313" key="4">
    <source>
        <dbReference type="EnsemblPlants" id="PNT64354"/>
    </source>
</evidence>
<dbReference type="GO" id="GO:0003723">
    <property type="term" value="F:RNA binding"/>
    <property type="evidence" value="ECO:0007669"/>
    <property type="project" value="UniProtKB-UniRule"/>
</dbReference>
<dbReference type="InterPro" id="IPR012677">
    <property type="entry name" value="Nucleotide-bd_a/b_plait_sf"/>
</dbReference>
<dbReference type="EMBL" id="CM000883">
    <property type="protein sequence ID" value="PNT64354.1"/>
    <property type="molecule type" value="Genomic_DNA"/>
</dbReference>
<reference evidence="3 4" key="1">
    <citation type="journal article" date="2010" name="Nature">
        <title>Genome sequencing and analysis of the model grass Brachypodium distachyon.</title>
        <authorList>
            <consortium name="International Brachypodium Initiative"/>
        </authorList>
    </citation>
    <scope>NUCLEOTIDE SEQUENCE [LARGE SCALE GENOMIC DNA]</scope>
    <source>
        <strain evidence="3 4">Bd21</strain>
    </source>
</reference>
<feature type="domain" description="RRM" evidence="2">
    <location>
        <begin position="4"/>
        <end position="59"/>
    </location>
</feature>
<accession>A0A2K2CQQ3</accession>
<dbReference type="Pfam" id="PF00076">
    <property type="entry name" value="RRM_1"/>
    <property type="match status" value="1"/>
</dbReference>
<reference evidence="4" key="3">
    <citation type="submission" date="2018-08" db="UniProtKB">
        <authorList>
            <consortium name="EnsemblPlants"/>
        </authorList>
    </citation>
    <scope>IDENTIFICATION</scope>
    <source>
        <strain evidence="4">cv. Bd21</strain>
    </source>
</reference>
<evidence type="ECO:0000313" key="5">
    <source>
        <dbReference type="Proteomes" id="UP000008810"/>
    </source>
</evidence>
<keyword evidence="1" id="KW-0694">RNA-binding</keyword>
<sequence length="79" mass="8683">MSSRTVYCTKIEKRVTCAELVDFFKANFGSVSRVRLLGDDNHHVTGVAFVEFAELKEASTKKGGPQVLDRCLTPTAHPA</sequence>
<dbReference type="Gramene" id="PNT64354">
    <property type="protein sequence ID" value="PNT64354"/>
    <property type="gene ID" value="BRADI_4g27886v3"/>
</dbReference>
<name>A0A2K2CQQ3_BRADI</name>
<evidence type="ECO:0000313" key="3">
    <source>
        <dbReference type="EMBL" id="PNT64354.1"/>
    </source>
</evidence>
<keyword evidence="5" id="KW-1185">Reference proteome</keyword>
<evidence type="ECO:0000256" key="1">
    <source>
        <dbReference type="PROSITE-ProRule" id="PRU00176"/>
    </source>
</evidence>
<dbReference type="InterPro" id="IPR000504">
    <property type="entry name" value="RRM_dom"/>
</dbReference>
<dbReference type="InterPro" id="IPR035979">
    <property type="entry name" value="RBD_domain_sf"/>
</dbReference>
<dbReference type="EnsemblPlants" id="PNT64354">
    <property type="protein sequence ID" value="PNT64354"/>
    <property type="gene ID" value="BRADI_4g27886v3"/>
</dbReference>
<organism evidence="3">
    <name type="scientific">Brachypodium distachyon</name>
    <name type="common">Purple false brome</name>
    <name type="synonym">Trachynia distachya</name>
    <dbReference type="NCBI Taxonomy" id="15368"/>
    <lineage>
        <taxon>Eukaryota</taxon>
        <taxon>Viridiplantae</taxon>
        <taxon>Streptophyta</taxon>
        <taxon>Embryophyta</taxon>
        <taxon>Tracheophyta</taxon>
        <taxon>Spermatophyta</taxon>
        <taxon>Magnoliopsida</taxon>
        <taxon>Liliopsida</taxon>
        <taxon>Poales</taxon>
        <taxon>Poaceae</taxon>
        <taxon>BOP clade</taxon>
        <taxon>Pooideae</taxon>
        <taxon>Stipodae</taxon>
        <taxon>Brachypodieae</taxon>
        <taxon>Brachypodium</taxon>
    </lineage>
</organism>
<dbReference type="SMART" id="SM00360">
    <property type="entry name" value="RRM"/>
    <property type="match status" value="1"/>
</dbReference>
<dbReference type="Gene3D" id="3.30.70.330">
    <property type="match status" value="1"/>
</dbReference>
<gene>
    <name evidence="3" type="ORF">BRADI_4g27886v3</name>
</gene>
<evidence type="ECO:0000259" key="2">
    <source>
        <dbReference type="PROSITE" id="PS50102"/>
    </source>
</evidence>
<dbReference type="InParanoid" id="A0A2K2CQQ3"/>
<dbReference type="STRING" id="15368.A0A2K2CQQ3"/>
<protein>
    <recommendedName>
        <fullName evidence="2">RRM domain-containing protein</fullName>
    </recommendedName>
</protein>